<dbReference type="OrthoDB" id="8174403at2759"/>
<gene>
    <name evidence="3" type="primary">8231023</name>
    <name evidence="2" type="ORF">Phum_PHUM062990</name>
</gene>
<sequence length="96" mass="10544">MKVAVCFFIVFASICLSTSFPQKDGAVFSNEAIRQAQNTFLIPKDAQIQKVKGIEVAAYENIKGDESINLFQILGDQVPPEVVSNLQAQVEKIGKQ</sequence>
<dbReference type="STRING" id="121224.E0VBJ7"/>
<accession>E0VBJ7</accession>
<dbReference type="InParanoid" id="E0VBJ7"/>
<dbReference type="HOGENOM" id="CLU_153430_0_0_1"/>
<dbReference type="EMBL" id="AAZO01000737">
    <property type="status" value="NOT_ANNOTATED_CDS"/>
    <property type="molecule type" value="Genomic_DNA"/>
</dbReference>
<reference evidence="2" key="2">
    <citation type="submission" date="2007-04" db="EMBL/GenBank/DDBJ databases">
        <title>The genome of the human body louse.</title>
        <authorList>
            <consortium name="The Human Body Louse Genome Consortium"/>
            <person name="Kirkness E."/>
            <person name="Walenz B."/>
            <person name="Hass B."/>
            <person name="Bruggner R."/>
            <person name="Strausberg R."/>
        </authorList>
    </citation>
    <scope>NUCLEOTIDE SEQUENCE</scope>
    <source>
        <strain evidence="2">USDA</strain>
    </source>
</reference>
<evidence type="ECO:0000313" key="3">
    <source>
        <dbReference type="EnsemblMetazoa" id="PHUM062990-PA"/>
    </source>
</evidence>
<feature type="signal peptide" evidence="1">
    <location>
        <begin position="1"/>
        <end position="17"/>
    </location>
</feature>
<dbReference type="OMA" id="QNTHLIP"/>
<name>E0VBJ7_PEDHC</name>
<dbReference type="FunCoup" id="E0VBJ7">
    <property type="interactions" value="2"/>
</dbReference>
<feature type="chain" id="PRO_5014570033" evidence="1">
    <location>
        <begin position="18"/>
        <end position="96"/>
    </location>
</feature>
<dbReference type="VEuPathDB" id="VectorBase:PHUM062990"/>
<keyword evidence="1" id="KW-0732">Signal</keyword>
<keyword evidence="4" id="KW-1185">Reference proteome</keyword>
<dbReference type="Proteomes" id="UP000009046">
    <property type="component" value="Unassembled WGS sequence"/>
</dbReference>
<dbReference type="EMBL" id="DS235032">
    <property type="protein sequence ID" value="EEB10753.1"/>
    <property type="molecule type" value="Genomic_DNA"/>
</dbReference>
<organism>
    <name type="scientific">Pediculus humanus subsp. corporis</name>
    <name type="common">Body louse</name>
    <dbReference type="NCBI Taxonomy" id="121224"/>
    <lineage>
        <taxon>Eukaryota</taxon>
        <taxon>Metazoa</taxon>
        <taxon>Ecdysozoa</taxon>
        <taxon>Arthropoda</taxon>
        <taxon>Hexapoda</taxon>
        <taxon>Insecta</taxon>
        <taxon>Pterygota</taxon>
        <taxon>Neoptera</taxon>
        <taxon>Paraneoptera</taxon>
        <taxon>Psocodea</taxon>
        <taxon>Troctomorpha</taxon>
        <taxon>Phthiraptera</taxon>
        <taxon>Anoplura</taxon>
        <taxon>Pediculidae</taxon>
        <taxon>Pediculus</taxon>
    </lineage>
</organism>
<evidence type="ECO:0000313" key="2">
    <source>
        <dbReference type="EMBL" id="EEB10753.1"/>
    </source>
</evidence>
<dbReference type="CTD" id="8231023"/>
<dbReference type="RefSeq" id="XP_002423491.1">
    <property type="nucleotide sequence ID" value="XM_002423446.1"/>
</dbReference>
<dbReference type="eggNOG" id="ENOG502S5Q4">
    <property type="taxonomic scope" value="Eukaryota"/>
</dbReference>
<reference evidence="3" key="3">
    <citation type="submission" date="2020-05" db="UniProtKB">
        <authorList>
            <consortium name="EnsemblMetazoa"/>
        </authorList>
    </citation>
    <scope>IDENTIFICATION</scope>
    <source>
        <strain evidence="3">USDA</strain>
    </source>
</reference>
<proteinExistence type="predicted"/>
<reference evidence="2" key="1">
    <citation type="submission" date="2007-04" db="EMBL/GenBank/DDBJ databases">
        <title>Annotation of Pediculus humanus corporis strain USDA.</title>
        <authorList>
            <person name="Kirkness E."/>
            <person name="Hannick L."/>
            <person name="Hass B."/>
            <person name="Bruggner R."/>
            <person name="Lawson D."/>
            <person name="Bidwell S."/>
            <person name="Joardar V."/>
            <person name="Caler E."/>
            <person name="Walenz B."/>
            <person name="Inman J."/>
            <person name="Schobel S."/>
            <person name="Galinsky K."/>
            <person name="Amedeo P."/>
            <person name="Strausberg R."/>
        </authorList>
    </citation>
    <scope>NUCLEOTIDE SEQUENCE</scope>
    <source>
        <strain evidence="2">USDA</strain>
    </source>
</reference>
<dbReference type="GeneID" id="8231023"/>
<evidence type="ECO:0000313" key="4">
    <source>
        <dbReference type="Proteomes" id="UP000009046"/>
    </source>
</evidence>
<dbReference type="KEGG" id="phu:Phum_PHUM062990"/>
<protein>
    <submittedName>
        <fullName evidence="2 3">Uncharacterized protein</fullName>
    </submittedName>
</protein>
<dbReference type="EnsemblMetazoa" id="PHUM062990-RA">
    <property type="protein sequence ID" value="PHUM062990-PA"/>
    <property type="gene ID" value="PHUM062990"/>
</dbReference>
<evidence type="ECO:0000256" key="1">
    <source>
        <dbReference type="SAM" id="SignalP"/>
    </source>
</evidence>
<dbReference type="AlphaFoldDB" id="E0VBJ7"/>